<proteinExistence type="predicted"/>
<evidence type="ECO:0000256" key="2">
    <source>
        <dbReference type="SAM" id="Phobius"/>
    </source>
</evidence>
<evidence type="ECO:0000313" key="3">
    <source>
        <dbReference type="EMBL" id="KNC52782.1"/>
    </source>
</evidence>
<protein>
    <submittedName>
        <fullName evidence="3">Uncharacterized protein</fullName>
    </submittedName>
</protein>
<gene>
    <name evidence="3" type="ORF">AMSG_12192</name>
</gene>
<feature type="compositionally biased region" description="Acidic residues" evidence="1">
    <location>
        <begin position="1"/>
        <end position="17"/>
    </location>
</feature>
<dbReference type="Proteomes" id="UP000054408">
    <property type="component" value="Unassembled WGS sequence"/>
</dbReference>
<dbReference type="GeneID" id="25570107"/>
<dbReference type="EMBL" id="GL349475">
    <property type="protein sequence ID" value="KNC52782.1"/>
    <property type="molecule type" value="Genomic_DNA"/>
</dbReference>
<feature type="compositionally biased region" description="Basic residues" evidence="1">
    <location>
        <begin position="429"/>
        <end position="443"/>
    </location>
</feature>
<dbReference type="RefSeq" id="XP_013755134.1">
    <property type="nucleotide sequence ID" value="XM_013899680.1"/>
</dbReference>
<keyword evidence="2" id="KW-0472">Membrane</keyword>
<feature type="transmembrane region" description="Helical" evidence="2">
    <location>
        <begin position="277"/>
        <end position="297"/>
    </location>
</feature>
<keyword evidence="4" id="KW-1185">Reference proteome</keyword>
<feature type="transmembrane region" description="Helical" evidence="2">
    <location>
        <begin position="212"/>
        <end position="236"/>
    </location>
</feature>
<feature type="region of interest" description="Disordered" evidence="1">
    <location>
        <begin position="429"/>
        <end position="452"/>
    </location>
</feature>
<reference evidence="3 4" key="1">
    <citation type="submission" date="2010-05" db="EMBL/GenBank/DDBJ databases">
        <title>The Genome Sequence of Thecamonas trahens ATCC 50062.</title>
        <authorList>
            <consortium name="The Broad Institute Genome Sequencing Platform"/>
            <person name="Russ C."/>
            <person name="Cuomo C."/>
            <person name="Shea T."/>
            <person name="Young S.K."/>
            <person name="Zeng Q."/>
            <person name="Koehrsen M."/>
            <person name="Haas B."/>
            <person name="Borodovsky M."/>
            <person name="Guigo R."/>
            <person name="Alvarado L."/>
            <person name="Berlin A."/>
            <person name="Bochicchio J."/>
            <person name="Borenstein D."/>
            <person name="Chapman S."/>
            <person name="Chen Z."/>
            <person name="Freedman E."/>
            <person name="Gellesch M."/>
            <person name="Goldberg J."/>
            <person name="Griggs A."/>
            <person name="Gujja S."/>
            <person name="Heilman E."/>
            <person name="Heiman D."/>
            <person name="Hepburn T."/>
            <person name="Howarth C."/>
            <person name="Jen D."/>
            <person name="Larson L."/>
            <person name="Mehta T."/>
            <person name="Park D."/>
            <person name="Pearson M."/>
            <person name="Roberts A."/>
            <person name="Saif S."/>
            <person name="Shenoy N."/>
            <person name="Sisk P."/>
            <person name="Stolte C."/>
            <person name="Sykes S."/>
            <person name="Thomson T."/>
            <person name="Walk T."/>
            <person name="White J."/>
            <person name="Yandava C."/>
            <person name="Burger G."/>
            <person name="Gray M.W."/>
            <person name="Holland P.W.H."/>
            <person name="King N."/>
            <person name="Lang F.B.F."/>
            <person name="Roger A.J."/>
            <person name="Ruiz-Trillo I."/>
            <person name="Lander E."/>
            <person name="Nusbaum C."/>
        </authorList>
    </citation>
    <scope>NUCLEOTIDE SEQUENCE [LARGE SCALE GENOMIC DNA]</scope>
    <source>
        <strain evidence="3 4">ATCC 50062</strain>
    </source>
</reference>
<name>A0A0L0DKG9_THETB</name>
<evidence type="ECO:0000313" key="4">
    <source>
        <dbReference type="Proteomes" id="UP000054408"/>
    </source>
</evidence>
<dbReference type="AlphaFoldDB" id="A0A0L0DKG9"/>
<feature type="transmembrane region" description="Helical" evidence="2">
    <location>
        <begin position="321"/>
        <end position="343"/>
    </location>
</feature>
<keyword evidence="2" id="KW-1133">Transmembrane helix</keyword>
<organism evidence="3 4">
    <name type="scientific">Thecamonas trahens ATCC 50062</name>
    <dbReference type="NCBI Taxonomy" id="461836"/>
    <lineage>
        <taxon>Eukaryota</taxon>
        <taxon>Apusozoa</taxon>
        <taxon>Apusomonadida</taxon>
        <taxon>Apusomonadidae</taxon>
        <taxon>Thecamonas</taxon>
    </lineage>
</organism>
<evidence type="ECO:0000256" key="1">
    <source>
        <dbReference type="SAM" id="MobiDB-lite"/>
    </source>
</evidence>
<sequence>MDATEEVDPQEVELDTLGEERDRNVRPLAIAFMTPEQRAALTASERKEVMRETPRLSLVAPSHEAATMASDALTQAWPQREPYGSRATEDIAVRLGAFRQAFSESLILMGQLLVIATLLCAYHATVARDEHPALVSRDAFFAHVDAASFTCESATSTETCDSLEPNEILFLGRQGIRKRQLCVAFNATTSPRNELIRLNSSRNILASGFESYSIVVGLALFLGKKLLLTILSWVYLTLGLVADERDFAGNNPLAAMRSAGRNTCYALHVLFSRLWRLAVPIIIDVVLFTLAFITYIIDSFGSSNSLGSLCTLRDNSTPAVVMWSMLATASCLAFVAFCALIILKPWDFPILDTVAMLRIDEPEHLPDYLTPIAPESNLSTAWRTLKNFVTPPGICTRLLHGNADAWIAKCGDLARDVCVQLDENVHKSKKSSKSSKKTKKSKKSSTSSAAPAAPAYPGFGFPGYGYGQQFGGFPGYGFPQQQFGGFPQQQFGSGYEQQQQQFAFPQQQFGFPQQQFFGAGFGAPAFYGAEEQQQQQFPTQQFGSFAYPQQQFGGFPQQQQFGGFPQQQQFGGFPQQFGYGYPQFGGYPYGGQVAEQQQE</sequence>
<accession>A0A0L0DKG9</accession>
<feature type="region of interest" description="Disordered" evidence="1">
    <location>
        <begin position="1"/>
        <end position="20"/>
    </location>
</feature>
<feature type="transmembrane region" description="Helical" evidence="2">
    <location>
        <begin position="106"/>
        <end position="124"/>
    </location>
</feature>
<keyword evidence="2" id="KW-0812">Transmembrane</keyword>